<reference evidence="2 3" key="1">
    <citation type="journal article" date="2018" name="Sci. Rep.">
        <title>Comparative genomics provides insights into the lifestyle and reveals functional heterogeneity of dark septate endophytic fungi.</title>
        <authorList>
            <person name="Knapp D.G."/>
            <person name="Nemeth J.B."/>
            <person name="Barry K."/>
            <person name="Hainaut M."/>
            <person name="Henrissat B."/>
            <person name="Johnson J."/>
            <person name="Kuo A."/>
            <person name="Lim J.H.P."/>
            <person name="Lipzen A."/>
            <person name="Nolan M."/>
            <person name="Ohm R.A."/>
            <person name="Tamas L."/>
            <person name="Grigoriev I.V."/>
            <person name="Spatafora J.W."/>
            <person name="Nagy L.G."/>
            <person name="Kovacs G.M."/>
        </authorList>
    </citation>
    <scope>NUCLEOTIDE SEQUENCE [LARGE SCALE GENOMIC DNA]</scope>
    <source>
        <strain evidence="2 3">DSE2036</strain>
    </source>
</reference>
<sequence>MRNDSRSLVQGLTSPMQSALKTHYERIKFMFFFFYFSEFVWCNGGSEQLTLMIYVTYVCFFSLSRIVFDFCGIMEFSFCFFLFSRFSFWGGIWIYLNSPIPFSFRLQQRKE</sequence>
<evidence type="ECO:0000313" key="2">
    <source>
        <dbReference type="EMBL" id="PVI07544.1"/>
    </source>
</evidence>
<organism evidence="2 3">
    <name type="scientific">Periconia macrospinosa</name>
    <dbReference type="NCBI Taxonomy" id="97972"/>
    <lineage>
        <taxon>Eukaryota</taxon>
        <taxon>Fungi</taxon>
        <taxon>Dikarya</taxon>
        <taxon>Ascomycota</taxon>
        <taxon>Pezizomycotina</taxon>
        <taxon>Dothideomycetes</taxon>
        <taxon>Pleosporomycetidae</taxon>
        <taxon>Pleosporales</taxon>
        <taxon>Massarineae</taxon>
        <taxon>Periconiaceae</taxon>
        <taxon>Periconia</taxon>
    </lineage>
</organism>
<protein>
    <submittedName>
        <fullName evidence="2">Uncharacterized protein</fullName>
    </submittedName>
</protein>
<dbReference type="Proteomes" id="UP000244855">
    <property type="component" value="Unassembled WGS sequence"/>
</dbReference>
<keyword evidence="1" id="KW-0472">Membrane</keyword>
<evidence type="ECO:0000313" key="3">
    <source>
        <dbReference type="Proteomes" id="UP000244855"/>
    </source>
</evidence>
<evidence type="ECO:0000256" key="1">
    <source>
        <dbReference type="SAM" id="Phobius"/>
    </source>
</evidence>
<proteinExistence type="predicted"/>
<keyword evidence="1" id="KW-0812">Transmembrane</keyword>
<name>A0A2V1ECZ0_9PLEO</name>
<feature type="transmembrane region" description="Helical" evidence="1">
    <location>
        <begin position="29"/>
        <end position="46"/>
    </location>
</feature>
<gene>
    <name evidence="2" type="ORF">DM02DRAFT_283090</name>
</gene>
<dbReference type="AlphaFoldDB" id="A0A2V1ECZ0"/>
<keyword evidence="3" id="KW-1185">Reference proteome</keyword>
<accession>A0A2V1ECZ0</accession>
<keyword evidence="1" id="KW-1133">Transmembrane helix</keyword>
<dbReference type="EMBL" id="KZ805303">
    <property type="protein sequence ID" value="PVI07544.1"/>
    <property type="molecule type" value="Genomic_DNA"/>
</dbReference>